<dbReference type="Proteomes" id="UP001286313">
    <property type="component" value="Unassembled WGS sequence"/>
</dbReference>
<dbReference type="AlphaFoldDB" id="A0AAE1G2U2"/>
<proteinExistence type="predicted"/>
<evidence type="ECO:0000313" key="2">
    <source>
        <dbReference type="Proteomes" id="UP001286313"/>
    </source>
</evidence>
<name>A0AAE1G2U2_PETCI</name>
<accession>A0AAE1G2U2</accession>
<organism evidence="1 2">
    <name type="scientific">Petrolisthes cinctipes</name>
    <name type="common">Flat porcelain crab</name>
    <dbReference type="NCBI Taxonomy" id="88211"/>
    <lineage>
        <taxon>Eukaryota</taxon>
        <taxon>Metazoa</taxon>
        <taxon>Ecdysozoa</taxon>
        <taxon>Arthropoda</taxon>
        <taxon>Crustacea</taxon>
        <taxon>Multicrustacea</taxon>
        <taxon>Malacostraca</taxon>
        <taxon>Eumalacostraca</taxon>
        <taxon>Eucarida</taxon>
        <taxon>Decapoda</taxon>
        <taxon>Pleocyemata</taxon>
        <taxon>Anomura</taxon>
        <taxon>Galatheoidea</taxon>
        <taxon>Porcellanidae</taxon>
        <taxon>Petrolisthes</taxon>
    </lineage>
</organism>
<evidence type="ECO:0000313" key="1">
    <source>
        <dbReference type="EMBL" id="KAK3885207.1"/>
    </source>
</evidence>
<keyword evidence="2" id="KW-1185">Reference proteome</keyword>
<sequence>MHLCEAFHKEDIETHTAVDDADVLIVQTAILEANQHASVVVVGQDVDLLTLITALTPKEKNVLMLKEAQGNIPRKVYNSQEIRQSNILHNIKESVMFAHSFSGCDTSSSFYGLGKIKIVSLLNKYDHVQDIAAVFNNLLSTHDEVAATGEKFILALYNAPSTDRDLNH</sequence>
<dbReference type="EMBL" id="JAWQEG010000821">
    <property type="protein sequence ID" value="KAK3885207.1"/>
    <property type="molecule type" value="Genomic_DNA"/>
</dbReference>
<reference evidence="1" key="1">
    <citation type="submission" date="2023-10" db="EMBL/GenBank/DDBJ databases">
        <title>Genome assemblies of two species of porcelain crab, Petrolisthes cinctipes and Petrolisthes manimaculis (Anomura: Porcellanidae).</title>
        <authorList>
            <person name="Angst P."/>
        </authorList>
    </citation>
    <scope>NUCLEOTIDE SEQUENCE</scope>
    <source>
        <strain evidence="1">PB745_01</strain>
        <tissue evidence="1">Gill</tissue>
    </source>
</reference>
<gene>
    <name evidence="1" type="ORF">Pcinc_010551</name>
</gene>
<protein>
    <submittedName>
        <fullName evidence="1">Uncharacterized protein</fullName>
    </submittedName>
</protein>
<comment type="caution">
    <text evidence="1">The sequence shown here is derived from an EMBL/GenBank/DDBJ whole genome shotgun (WGS) entry which is preliminary data.</text>
</comment>